<feature type="transmembrane region" description="Helical" evidence="1">
    <location>
        <begin position="99"/>
        <end position="117"/>
    </location>
</feature>
<evidence type="ECO:0008006" key="4">
    <source>
        <dbReference type="Google" id="ProtNLM"/>
    </source>
</evidence>
<evidence type="ECO:0000313" key="2">
    <source>
        <dbReference type="EMBL" id="GAA0457008.1"/>
    </source>
</evidence>
<accession>A0ABP3JPM5</accession>
<dbReference type="NCBIfam" id="TIGR04086">
    <property type="entry name" value="TIGR04086_membr"/>
    <property type="match status" value="1"/>
</dbReference>
<gene>
    <name evidence="2" type="ORF">GCM10008935_09940</name>
</gene>
<keyword evidence="1" id="KW-1133">Transmembrane helix</keyword>
<evidence type="ECO:0000313" key="3">
    <source>
        <dbReference type="Proteomes" id="UP001500740"/>
    </source>
</evidence>
<protein>
    <recommendedName>
        <fullName evidence="4">TIGR04086 family membrane protein</fullName>
    </recommendedName>
</protein>
<evidence type="ECO:0000256" key="1">
    <source>
        <dbReference type="SAM" id="Phobius"/>
    </source>
</evidence>
<proteinExistence type="predicted"/>
<dbReference type="Proteomes" id="UP001500740">
    <property type="component" value="Unassembled WGS sequence"/>
</dbReference>
<comment type="caution">
    <text evidence="2">The sequence shown here is derived from an EMBL/GenBank/DDBJ whole genome shotgun (WGS) entry which is preliminary data.</text>
</comment>
<dbReference type="RefSeq" id="WP_343782195.1">
    <property type="nucleotide sequence ID" value="NZ_BAAACZ010000009.1"/>
</dbReference>
<name>A0ABP3JPM5_9BACI</name>
<dbReference type="Pfam" id="PF12670">
    <property type="entry name" value="DUF3792"/>
    <property type="match status" value="1"/>
</dbReference>
<sequence length="126" mass="14344">MNERLKATFYGLSVILVLMLVASLVFALFINFDWMSTRTLQWVTFITSILIMITGGVIAGRMTLYKGWMTGALVGVIYVFGIMLYQFLAHDSWIQSYQILYFLIFIVATTTGSILGVNMQRRSEGY</sequence>
<keyword evidence="1" id="KW-0472">Membrane</keyword>
<keyword evidence="1" id="KW-0812">Transmembrane</keyword>
<dbReference type="InterPro" id="IPR023804">
    <property type="entry name" value="DUF3792_TM"/>
</dbReference>
<feature type="transmembrane region" description="Helical" evidence="1">
    <location>
        <begin position="42"/>
        <end position="60"/>
    </location>
</feature>
<reference evidence="3" key="1">
    <citation type="journal article" date="2019" name="Int. J. Syst. Evol. Microbiol.">
        <title>The Global Catalogue of Microorganisms (GCM) 10K type strain sequencing project: providing services to taxonomists for standard genome sequencing and annotation.</title>
        <authorList>
            <consortium name="The Broad Institute Genomics Platform"/>
            <consortium name="The Broad Institute Genome Sequencing Center for Infectious Disease"/>
            <person name="Wu L."/>
            <person name="Ma J."/>
        </authorList>
    </citation>
    <scope>NUCLEOTIDE SEQUENCE [LARGE SCALE GENOMIC DNA]</scope>
    <source>
        <strain evidence="3">JCM 14193</strain>
    </source>
</reference>
<feature type="transmembrane region" description="Helical" evidence="1">
    <location>
        <begin position="67"/>
        <end position="87"/>
    </location>
</feature>
<organism evidence="2 3">
    <name type="scientific">Alkalibacillus silvisoli</name>
    <dbReference type="NCBI Taxonomy" id="392823"/>
    <lineage>
        <taxon>Bacteria</taxon>
        <taxon>Bacillati</taxon>
        <taxon>Bacillota</taxon>
        <taxon>Bacilli</taxon>
        <taxon>Bacillales</taxon>
        <taxon>Bacillaceae</taxon>
        <taxon>Alkalibacillus</taxon>
    </lineage>
</organism>
<dbReference type="EMBL" id="BAAACZ010000009">
    <property type="protein sequence ID" value="GAA0457008.1"/>
    <property type="molecule type" value="Genomic_DNA"/>
</dbReference>
<keyword evidence="3" id="KW-1185">Reference proteome</keyword>
<feature type="transmembrane region" description="Helical" evidence="1">
    <location>
        <begin position="7"/>
        <end position="30"/>
    </location>
</feature>